<sequence length="763" mass="81959">MNPPPWLRGRLGVLLSLGPACAVETLPGVPALLLAPVGLWLLFAAPVLLLRGFTDKVVSTRSGSLLLAAGLAVLLDILVALGVNTVLPLLGVERPLTRLALASATTLVLLVLGILAPQSPRPLLRGAPRRGARPVAWTAGAALLLSVAGPIRLNNGLGGAVSTAALVVVTALIVLLLVRRGRCSPLVLEAGLYAASATLLLLTSLRGWYITGHDIQREYLYFRLTLGGGFWDISAYTDPYNACLSITLLPVSVFRLTGIEDIYVFKAVLPLLFALTPVLVHRAVRNVASPLVALLSAVFFMAFPTFFTDMPFLGRQAIAFLLLACAMLVLTDSRRPLPLRRAVFTVLLAGVVLSHYSTIYVIVGTLATAFAVDKVWRLASRPGRAHPHRAVGQGGMRTFLTWWAVAVPAALALLWAGPLTHTGGQLESTLRVVASDLFGSGDARGGSSDTRYSLFGGAGVTPGERLAEYREDTIGYTRADRAEGKYLPLESLAKYPTPVAEKENLPLTTAGRALDTLGVSVPALNGVLRQAAALLLQVLVLVGFVIALRGRRSPFTPVRDQVTLTVGALAMMGLFTLVPQLSVDYSVLRAFQQGLLFFAPFIAAGALWAVRWAGRRALPLLCVVVAGLLLDLTGAVPKALGGYPAQLALSNSGPSYDIYYPHAEDRRAAMWLNQRAAGDDLVVQTDRYSFSRLQTLLTVRTQDSVHPALLRSQSYVLLGSTPTRKDEVTVFFRGDLVTYRYPRDLLDTTRNLIYSNEGAVVYR</sequence>
<evidence type="ECO:0000256" key="1">
    <source>
        <dbReference type="SAM" id="Phobius"/>
    </source>
</evidence>
<gene>
    <name evidence="2" type="ORF">ADK75_07025</name>
</gene>
<evidence type="ECO:0000313" key="2">
    <source>
        <dbReference type="EMBL" id="KOG56711.1"/>
    </source>
</evidence>
<feature type="transmembrane region" description="Helical" evidence="1">
    <location>
        <begin position="190"/>
        <end position="210"/>
    </location>
</feature>
<dbReference type="EMBL" id="LGUV01000038">
    <property type="protein sequence ID" value="KOG56711.1"/>
    <property type="molecule type" value="Genomic_DNA"/>
</dbReference>
<evidence type="ECO:0000313" key="3">
    <source>
        <dbReference type="Proteomes" id="UP000037084"/>
    </source>
</evidence>
<feature type="transmembrane region" description="Helical" evidence="1">
    <location>
        <begin position="617"/>
        <end position="636"/>
    </location>
</feature>
<keyword evidence="1" id="KW-1133">Transmembrane helix</keyword>
<feature type="transmembrane region" description="Helical" evidence="1">
    <location>
        <begin position="399"/>
        <end position="417"/>
    </location>
</feature>
<dbReference type="Proteomes" id="UP000037084">
    <property type="component" value="Unassembled WGS sequence"/>
</dbReference>
<dbReference type="RefSeq" id="WP_053168930.1">
    <property type="nucleotide sequence ID" value="NZ_LGUV01000038.1"/>
</dbReference>
<feature type="transmembrane region" description="Helical" evidence="1">
    <location>
        <begin position="337"/>
        <end position="353"/>
    </location>
</feature>
<name>A0A0L8N215_STRVG</name>
<comment type="caution">
    <text evidence="2">The sequence shown here is derived from an EMBL/GenBank/DDBJ whole genome shotgun (WGS) entry which is preliminary data.</text>
</comment>
<protein>
    <recommendedName>
        <fullName evidence="4">DUF2206 domain-containing protein</fullName>
    </recommendedName>
</protein>
<feature type="transmembrane region" description="Helical" evidence="1">
    <location>
        <begin position="562"/>
        <end position="578"/>
    </location>
</feature>
<keyword evidence="1" id="KW-0472">Membrane</keyword>
<feature type="transmembrane region" description="Helical" evidence="1">
    <location>
        <begin position="590"/>
        <end position="610"/>
    </location>
</feature>
<evidence type="ECO:0008006" key="4">
    <source>
        <dbReference type="Google" id="ProtNLM"/>
    </source>
</evidence>
<keyword evidence="1" id="KW-0812">Transmembrane</keyword>
<organism evidence="2 3">
    <name type="scientific">Streptomyces virginiae</name>
    <name type="common">Streptomyces cinnamonensis</name>
    <dbReference type="NCBI Taxonomy" id="1961"/>
    <lineage>
        <taxon>Bacteria</taxon>
        <taxon>Bacillati</taxon>
        <taxon>Actinomycetota</taxon>
        <taxon>Actinomycetes</taxon>
        <taxon>Kitasatosporales</taxon>
        <taxon>Streptomycetaceae</taxon>
        <taxon>Streptomyces</taxon>
    </lineage>
</organism>
<feature type="transmembrane region" description="Helical" evidence="1">
    <location>
        <begin position="32"/>
        <end position="53"/>
    </location>
</feature>
<dbReference type="PATRIC" id="fig|1961.12.peg.1567"/>
<feature type="transmembrane region" description="Helical" evidence="1">
    <location>
        <begin position="135"/>
        <end position="153"/>
    </location>
</feature>
<feature type="transmembrane region" description="Helical" evidence="1">
    <location>
        <begin position="531"/>
        <end position="550"/>
    </location>
</feature>
<feature type="transmembrane region" description="Helical" evidence="1">
    <location>
        <begin position="262"/>
        <end position="280"/>
    </location>
</feature>
<reference evidence="3" key="1">
    <citation type="submission" date="2015-07" db="EMBL/GenBank/DDBJ databases">
        <authorList>
            <consortium name="Consortium for Microbial Forensics and Genomics (microFORGE)"/>
            <person name="Knight B.M."/>
            <person name="Roberts D.P."/>
            <person name="Lin D."/>
            <person name="Hari K."/>
            <person name="Fletcher J."/>
            <person name="Melcher U."/>
            <person name="Blagden T."/>
            <person name="Winegar R.A."/>
        </authorList>
    </citation>
    <scope>NUCLEOTIDE SEQUENCE [LARGE SCALE GENOMIC DNA]</scope>
    <source>
        <strain evidence="3">NRRL B-1447</strain>
    </source>
</reference>
<accession>A0A0L8N215</accession>
<feature type="transmembrane region" description="Helical" evidence="1">
    <location>
        <begin position="159"/>
        <end position="178"/>
    </location>
</feature>
<dbReference type="eggNOG" id="COG4906">
    <property type="taxonomic scope" value="Bacteria"/>
</dbReference>
<dbReference type="OrthoDB" id="3784811at2"/>
<feature type="transmembrane region" description="Helical" evidence="1">
    <location>
        <begin position="96"/>
        <end position="115"/>
    </location>
</feature>
<proteinExistence type="predicted"/>
<dbReference type="AlphaFoldDB" id="A0A0L8N215"/>
<feature type="transmembrane region" description="Helical" evidence="1">
    <location>
        <begin position="65"/>
        <end position="90"/>
    </location>
</feature>
<feature type="transmembrane region" description="Helical" evidence="1">
    <location>
        <begin position="287"/>
        <end position="307"/>
    </location>
</feature>